<dbReference type="RefSeq" id="WP_161629141.1">
    <property type="nucleotide sequence ID" value="NZ_CP068053.1"/>
</dbReference>
<evidence type="ECO:0000256" key="1">
    <source>
        <dbReference type="SAM" id="MobiDB-lite"/>
    </source>
</evidence>
<reference evidence="2 3" key="1">
    <citation type="submission" date="2021-01" db="EMBL/GenBank/DDBJ databases">
        <title>FDA dAtabase for Regulatory Grade micrObial Sequences (FDA-ARGOS): Supporting development and validation of Infectious Disease Dx tests.</title>
        <authorList>
            <person name="Nelson B."/>
            <person name="Plummer A."/>
            <person name="Tallon L."/>
            <person name="Sadzewicz L."/>
            <person name="Zhao X."/>
            <person name="Boylan J."/>
            <person name="Ott S."/>
            <person name="Bowen H."/>
            <person name="Vavikolanu K."/>
            <person name="Mehta A."/>
            <person name="Aluvathingal J."/>
            <person name="Nadendla S."/>
            <person name="Myers T."/>
            <person name="Yan Y."/>
            <person name="Sichtig H."/>
        </authorList>
    </citation>
    <scope>NUCLEOTIDE SEQUENCE [LARGE SCALE GENOMIC DNA]</scope>
    <source>
        <strain evidence="2 3">FDAARGOS_1161</strain>
    </source>
</reference>
<feature type="region of interest" description="Disordered" evidence="1">
    <location>
        <begin position="1"/>
        <end position="38"/>
    </location>
</feature>
<sequence>MPDGNMPYQDGNSRVPDGIIAFSDGNTSTSDGIIPKTYQKTDIPPLQLVFSSN</sequence>
<proteinExistence type="predicted"/>
<protein>
    <submittedName>
        <fullName evidence="2">Uncharacterized protein</fullName>
    </submittedName>
</protein>
<dbReference type="KEGG" id="ppsr:I6J18_00395"/>
<evidence type="ECO:0000313" key="3">
    <source>
        <dbReference type="Proteomes" id="UP000595254"/>
    </source>
</evidence>
<name>A0A974NM59_PERPY</name>
<organism evidence="2 3">
    <name type="scientific">Peribacillus psychrosaccharolyticus</name>
    <name type="common">Bacillus psychrosaccharolyticus</name>
    <dbReference type="NCBI Taxonomy" id="1407"/>
    <lineage>
        <taxon>Bacteria</taxon>
        <taxon>Bacillati</taxon>
        <taxon>Bacillota</taxon>
        <taxon>Bacilli</taxon>
        <taxon>Bacillales</taxon>
        <taxon>Bacillaceae</taxon>
        <taxon>Peribacillus</taxon>
    </lineage>
</organism>
<dbReference type="EMBL" id="CP068053">
    <property type="protein sequence ID" value="QQT00452.1"/>
    <property type="molecule type" value="Genomic_DNA"/>
</dbReference>
<dbReference type="AlphaFoldDB" id="A0A974NM59"/>
<dbReference type="Proteomes" id="UP000595254">
    <property type="component" value="Chromosome"/>
</dbReference>
<gene>
    <name evidence="2" type="ORF">I6J18_00395</name>
</gene>
<keyword evidence="3" id="KW-1185">Reference proteome</keyword>
<accession>A0A974NM59</accession>
<evidence type="ECO:0000313" key="2">
    <source>
        <dbReference type="EMBL" id="QQT00452.1"/>
    </source>
</evidence>